<evidence type="ECO:0000256" key="1">
    <source>
        <dbReference type="SAM" id="MobiDB-lite"/>
    </source>
</evidence>
<accession>A0ABR2I0G0</accession>
<dbReference type="Pfam" id="PF13489">
    <property type="entry name" value="Methyltransf_23"/>
    <property type="match status" value="1"/>
</dbReference>
<dbReference type="InterPro" id="IPR029063">
    <property type="entry name" value="SAM-dependent_MTases_sf"/>
</dbReference>
<keyword evidence="3" id="KW-0489">Methyltransferase</keyword>
<dbReference type="EMBL" id="JAPCWZ010000007">
    <property type="protein sequence ID" value="KAK8855786.1"/>
    <property type="molecule type" value="Genomic_DNA"/>
</dbReference>
<dbReference type="GO" id="GO:0032259">
    <property type="term" value="P:methylation"/>
    <property type="evidence" value="ECO:0007669"/>
    <property type="project" value="UniProtKB-KW"/>
</dbReference>
<evidence type="ECO:0000256" key="2">
    <source>
        <dbReference type="SAM" id="Phobius"/>
    </source>
</evidence>
<feature type="compositionally biased region" description="Low complexity" evidence="1">
    <location>
        <begin position="446"/>
        <end position="460"/>
    </location>
</feature>
<feature type="region of interest" description="Disordered" evidence="1">
    <location>
        <begin position="436"/>
        <end position="471"/>
    </location>
</feature>
<evidence type="ECO:0000313" key="3">
    <source>
        <dbReference type="EMBL" id="KAK8855786.1"/>
    </source>
</evidence>
<keyword evidence="4" id="KW-1185">Reference proteome</keyword>
<dbReference type="InterPro" id="IPR050508">
    <property type="entry name" value="Methyltransf_Superfamily"/>
</dbReference>
<feature type="region of interest" description="Disordered" evidence="1">
    <location>
        <begin position="26"/>
        <end position="103"/>
    </location>
</feature>
<feature type="compositionally biased region" description="Low complexity" evidence="1">
    <location>
        <begin position="33"/>
        <end position="60"/>
    </location>
</feature>
<keyword evidence="3" id="KW-0808">Transferase</keyword>
<gene>
    <name evidence="3" type="ORF">PGQ11_011698</name>
</gene>
<organism evidence="3 4">
    <name type="scientific">Apiospora arundinis</name>
    <dbReference type="NCBI Taxonomy" id="335852"/>
    <lineage>
        <taxon>Eukaryota</taxon>
        <taxon>Fungi</taxon>
        <taxon>Dikarya</taxon>
        <taxon>Ascomycota</taxon>
        <taxon>Pezizomycotina</taxon>
        <taxon>Sordariomycetes</taxon>
        <taxon>Xylariomycetidae</taxon>
        <taxon>Amphisphaeriales</taxon>
        <taxon>Apiosporaceae</taxon>
        <taxon>Apiospora</taxon>
    </lineage>
</organism>
<evidence type="ECO:0000313" key="4">
    <source>
        <dbReference type="Proteomes" id="UP001390339"/>
    </source>
</evidence>
<dbReference type="PANTHER" id="PTHR42912:SF83">
    <property type="entry name" value="METHYLTRANSFERASE TYPE 11 DOMAIN-CONTAINING PROTEIN"/>
    <property type="match status" value="1"/>
</dbReference>
<protein>
    <submittedName>
        <fullName evidence="3">Methyltransferase OMS1 mitochondrial</fullName>
    </submittedName>
</protein>
<reference evidence="3 4" key="1">
    <citation type="journal article" date="2024" name="IMA Fungus">
        <title>Apiospora arundinis, a panoply of carbohydrate-active enzymes and secondary metabolites.</title>
        <authorList>
            <person name="Sorensen T."/>
            <person name="Petersen C."/>
            <person name="Muurmann A.T."/>
            <person name="Christiansen J.V."/>
            <person name="Brundto M.L."/>
            <person name="Overgaard C.K."/>
            <person name="Boysen A.T."/>
            <person name="Wollenberg R.D."/>
            <person name="Larsen T.O."/>
            <person name="Sorensen J.L."/>
            <person name="Nielsen K.L."/>
            <person name="Sondergaard T.E."/>
        </authorList>
    </citation>
    <scope>NUCLEOTIDE SEQUENCE [LARGE SCALE GENOMIC DNA]</scope>
    <source>
        <strain evidence="3 4">AAU 773</strain>
    </source>
</reference>
<sequence length="471" mass="51092">MASVYAHRAFMGSATSRPMSTPCMVARLSKVGSTSSRSSLQQRSWRRGASSSSGKKNSSSRSRKPLPYRAESSTQPPSSSSQATAAPSGSIFPKTPSSATPEPVSQLFRTRWLGLFGAGAAALCLGTFTASFWIANRGEAPSYVTGCEPVVPTGRPAIESPVDFDRHLDKSEWRFGITKLRRRLAAEATGHVLEVAMGTGRNMEFYDWDAVTAEYVAAGERNRSKLAKRGWGTKGNIADLLEMETFTGVDISPAMLDIGLRRLRQVVPHGALEDALPKQPSFDQLAAQSPGASGGVQLLRGKVRVLQGDAQSPLPAPPTGVDKYDTVIQTFGLCSVRDPTRLIHNMAAVVKPETGRIILLEHGRSWWELINGLLDRSAKGHFERFGCWWNRDIEHIVEVAQSQIPGLEVVEFQRPGWTTLGTHVWVELRVRNVKPAGSQATGGNESSSGWLGSLGSSWLSVSPPKNGEKKE</sequence>
<dbReference type="Gene3D" id="3.40.50.150">
    <property type="entry name" value="Vaccinia Virus protein VP39"/>
    <property type="match status" value="1"/>
</dbReference>
<comment type="caution">
    <text evidence="3">The sequence shown here is derived from an EMBL/GenBank/DDBJ whole genome shotgun (WGS) entry which is preliminary data.</text>
</comment>
<dbReference type="Proteomes" id="UP001390339">
    <property type="component" value="Unassembled WGS sequence"/>
</dbReference>
<feature type="transmembrane region" description="Helical" evidence="2">
    <location>
        <begin position="112"/>
        <end position="135"/>
    </location>
</feature>
<keyword evidence="2" id="KW-1133">Transmembrane helix</keyword>
<dbReference type="GO" id="GO:0008168">
    <property type="term" value="F:methyltransferase activity"/>
    <property type="evidence" value="ECO:0007669"/>
    <property type="project" value="UniProtKB-KW"/>
</dbReference>
<dbReference type="SUPFAM" id="SSF53335">
    <property type="entry name" value="S-adenosyl-L-methionine-dependent methyltransferases"/>
    <property type="match status" value="1"/>
</dbReference>
<dbReference type="PANTHER" id="PTHR42912">
    <property type="entry name" value="METHYLTRANSFERASE"/>
    <property type="match status" value="1"/>
</dbReference>
<feature type="compositionally biased region" description="Low complexity" evidence="1">
    <location>
        <begin position="72"/>
        <end position="88"/>
    </location>
</feature>
<keyword evidence="2" id="KW-0812">Transmembrane</keyword>
<keyword evidence="2" id="KW-0472">Membrane</keyword>
<proteinExistence type="predicted"/>
<name>A0ABR2I0G0_9PEZI</name>